<organism evidence="15">
    <name type="scientific">Pleurodeles waltl</name>
    <name type="common">Iberian ribbed newt</name>
    <dbReference type="NCBI Taxonomy" id="8319"/>
    <lineage>
        <taxon>Eukaryota</taxon>
        <taxon>Metazoa</taxon>
        <taxon>Chordata</taxon>
        <taxon>Craniata</taxon>
        <taxon>Vertebrata</taxon>
        <taxon>Euteleostomi</taxon>
        <taxon>Amphibia</taxon>
        <taxon>Batrachia</taxon>
        <taxon>Caudata</taxon>
        <taxon>Salamandroidea</taxon>
        <taxon>Salamandridae</taxon>
        <taxon>Pleurodelinae</taxon>
        <taxon>Pleurodeles</taxon>
    </lineage>
</organism>
<evidence type="ECO:0000259" key="14">
    <source>
        <dbReference type="Pfam" id="PF16680"/>
    </source>
</evidence>
<feature type="signal peptide" evidence="13">
    <location>
        <begin position="1"/>
        <end position="21"/>
    </location>
</feature>
<keyword evidence="5 12" id="KW-1133">Transmembrane helix</keyword>
<keyword evidence="9" id="KW-0325">Glycoprotein</keyword>
<keyword evidence="10" id="KW-0393">Immunoglobulin domain</keyword>
<dbReference type="GO" id="GO:0045059">
    <property type="term" value="P:positive thymic T cell selection"/>
    <property type="evidence" value="ECO:0007669"/>
    <property type="project" value="TreeGrafter"/>
</dbReference>
<dbReference type="GO" id="GO:0009897">
    <property type="term" value="C:external side of plasma membrane"/>
    <property type="evidence" value="ECO:0007669"/>
    <property type="project" value="TreeGrafter"/>
</dbReference>
<evidence type="ECO:0000256" key="9">
    <source>
        <dbReference type="ARBA" id="ARBA00023180"/>
    </source>
</evidence>
<dbReference type="Pfam" id="PF02189">
    <property type="entry name" value="ITAM"/>
    <property type="match status" value="1"/>
</dbReference>
<evidence type="ECO:0000313" key="15">
    <source>
        <dbReference type="EMBL" id="AAL13251.1"/>
    </source>
</evidence>
<dbReference type="InterPro" id="IPR013783">
    <property type="entry name" value="Ig-like_fold"/>
</dbReference>
<evidence type="ECO:0000256" key="13">
    <source>
        <dbReference type="SAM" id="SignalP"/>
    </source>
</evidence>
<dbReference type="GO" id="GO:0004888">
    <property type="term" value="F:transmembrane signaling receptor activity"/>
    <property type="evidence" value="ECO:0007669"/>
    <property type="project" value="InterPro"/>
</dbReference>
<evidence type="ECO:0000256" key="6">
    <source>
        <dbReference type="ARBA" id="ARBA00023136"/>
    </source>
</evidence>
<accession>Q90XD6</accession>
<keyword evidence="6 12" id="KW-0472">Membrane</keyword>
<protein>
    <submittedName>
        <fullName evidence="15">CD3 gamma/delta chain protein</fullName>
    </submittedName>
</protein>
<evidence type="ECO:0000256" key="11">
    <source>
        <dbReference type="SAM" id="MobiDB-lite"/>
    </source>
</evidence>
<dbReference type="InterPro" id="IPR015484">
    <property type="entry name" value="CD3_esu/gsu/dsu"/>
</dbReference>
<dbReference type="PANTHER" id="PTHR10570">
    <property type="entry name" value="T-CELL SURFACE GLYCOPROTEIN CD3 GAMMA CHAIN / DELTA CHAIN"/>
    <property type="match status" value="1"/>
</dbReference>
<comment type="subcellular location">
    <subcellularLocation>
        <location evidence="1">Membrane</location>
        <topology evidence="1">Single-pass type I membrane protein</topology>
    </subcellularLocation>
</comment>
<dbReference type="CDD" id="cd20948">
    <property type="entry name" value="IgC2_CEACAM5-like"/>
    <property type="match status" value="1"/>
</dbReference>
<dbReference type="InterPro" id="IPR003110">
    <property type="entry name" value="Phos_immunorcpt_sig_ITAM"/>
</dbReference>
<dbReference type="AlphaFoldDB" id="Q90XD6"/>
<feature type="compositionally biased region" description="Basic and acidic residues" evidence="11">
    <location>
        <begin position="124"/>
        <end position="135"/>
    </location>
</feature>
<keyword evidence="3 12" id="KW-0812">Transmembrane</keyword>
<evidence type="ECO:0000313" key="16">
    <source>
        <dbReference type="EMBL" id="KAJ1189982.1"/>
    </source>
</evidence>
<keyword evidence="7" id="KW-1015">Disulfide bond</keyword>
<keyword evidence="2" id="KW-0597">Phosphoprotein</keyword>
<dbReference type="InterPro" id="IPR036179">
    <property type="entry name" value="Ig-like_dom_sf"/>
</dbReference>
<name>Q90XD6_PLEWA</name>
<keyword evidence="8" id="KW-0675">Receptor</keyword>
<dbReference type="InterPro" id="IPR032052">
    <property type="entry name" value="Ig_4"/>
</dbReference>
<feature type="region of interest" description="Disordered" evidence="11">
    <location>
        <begin position="123"/>
        <end position="168"/>
    </location>
</feature>
<feature type="domain" description="CD3 gamma/delta subunit Ig-like" evidence="14">
    <location>
        <begin position="33"/>
        <end position="94"/>
    </location>
</feature>
<evidence type="ECO:0000256" key="7">
    <source>
        <dbReference type="ARBA" id="ARBA00023157"/>
    </source>
</evidence>
<reference evidence="15" key="1">
    <citation type="journal article" date="2002" name="Immunogenetics">
        <title>Sequencing and expression of the CD3 gamma/delta mRNA in Pleurodeles waltl (urodele amphibian).</title>
        <authorList>
            <person name="Ropars A."/>
            <person name="Bautz A.M."/>
            <person name="Dournon C."/>
        </authorList>
    </citation>
    <scope>NUCLEOTIDE SEQUENCE</scope>
</reference>
<sequence length="168" mass="18171">MGLGRRALALLLLAVFGLGSGVNVTVRESLGELVLECKGATNAEWNTGGRNLEVNLGALTRDPRGTYSCSEHGNPQSKDTLQVYVRMCENCIELDPGTISGIVVADVIITILIAVAVYCVSGSEKGRPSRGKSSDKQVLIPNDQLYQPLRDREESAYSHITASRPRRK</sequence>
<evidence type="ECO:0000256" key="12">
    <source>
        <dbReference type="SAM" id="Phobius"/>
    </source>
</evidence>
<dbReference type="EMBL" id="JANPWB010000005">
    <property type="protein sequence ID" value="KAJ1189982.1"/>
    <property type="molecule type" value="Genomic_DNA"/>
</dbReference>
<gene>
    <name evidence="16" type="ORF">NDU88_006723</name>
</gene>
<evidence type="ECO:0000256" key="1">
    <source>
        <dbReference type="ARBA" id="ARBA00004479"/>
    </source>
</evidence>
<feature type="transmembrane region" description="Helical" evidence="12">
    <location>
        <begin position="99"/>
        <end position="120"/>
    </location>
</feature>
<reference evidence="16" key="2">
    <citation type="journal article" date="2022" name="bioRxiv">
        <title>Sequencing and chromosome-scale assembly of the giantPleurodeles waltlgenome.</title>
        <authorList>
            <person name="Brown T."/>
            <person name="Elewa A."/>
            <person name="Iarovenko S."/>
            <person name="Subramanian E."/>
            <person name="Araus A.J."/>
            <person name="Petzold A."/>
            <person name="Susuki M."/>
            <person name="Suzuki K.-i.T."/>
            <person name="Hayashi T."/>
            <person name="Toyoda A."/>
            <person name="Oliveira C."/>
            <person name="Osipova E."/>
            <person name="Leigh N.D."/>
            <person name="Simon A."/>
            <person name="Yun M.H."/>
        </authorList>
    </citation>
    <scope>NUCLEOTIDE SEQUENCE</scope>
    <source>
        <strain evidence="16">20211129_DDA</strain>
        <tissue evidence="16">Liver</tissue>
    </source>
</reference>
<keyword evidence="17" id="KW-1185">Reference proteome</keyword>
<dbReference type="GO" id="GO:0007166">
    <property type="term" value="P:cell surface receptor signaling pathway"/>
    <property type="evidence" value="ECO:0007669"/>
    <property type="project" value="InterPro"/>
</dbReference>
<dbReference type="Proteomes" id="UP001066276">
    <property type="component" value="Chromosome 3_1"/>
</dbReference>
<dbReference type="SUPFAM" id="SSF48726">
    <property type="entry name" value="Immunoglobulin"/>
    <property type="match status" value="1"/>
</dbReference>
<dbReference type="Gene3D" id="1.10.287.770">
    <property type="entry name" value="YojJ-like"/>
    <property type="match status" value="1"/>
</dbReference>
<evidence type="ECO:0000256" key="4">
    <source>
        <dbReference type="ARBA" id="ARBA00022859"/>
    </source>
</evidence>
<keyword evidence="13" id="KW-0732">Signal</keyword>
<keyword evidence="4" id="KW-0391">Immunity</keyword>
<dbReference type="GO" id="GO:0042105">
    <property type="term" value="C:alpha-beta T cell receptor complex"/>
    <property type="evidence" value="ECO:0007669"/>
    <property type="project" value="TreeGrafter"/>
</dbReference>
<dbReference type="OrthoDB" id="8941324at2759"/>
<evidence type="ECO:0000256" key="8">
    <source>
        <dbReference type="ARBA" id="ARBA00023170"/>
    </source>
</evidence>
<dbReference type="Gene3D" id="2.60.40.10">
    <property type="entry name" value="Immunoglobulins"/>
    <property type="match status" value="1"/>
</dbReference>
<evidence type="ECO:0000313" key="17">
    <source>
        <dbReference type="Proteomes" id="UP001066276"/>
    </source>
</evidence>
<evidence type="ECO:0000256" key="10">
    <source>
        <dbReference type="ARBA" id="ARBA00023319"/>
    </source>
</evidence>
<evidence type="ECO:0000256" key="3">
    <source>
        <dbReference type="ARBA" id="ARBA00022692"/>
    </source>
</evidence>
<dbReference type="Pfam" id="PF16680">
    <property type="entry name" value="Ig_4"/>
    <property type="match status" value="1"/>
</dbReference>
<evidence type="ECO:0000256" key="2">
    <source>
        <dbReference type="ARBA" id="ARBA00022553"/>
    </source>
</evidence>
<proteinExistence type="evidence at transcript level"/>
<dbReference type="EMBL" id="AF397406">
    <property type="protein sequence ID" value="AAL13251.1"/>
    <property type="molecule type" value="mRNA"/>
</dbReference>
<evidence type="ECO:0000256" key="5">
    <source>
        <dbReference type="ARBA" id="ARBA00022989"/>
    </source>
</evidence>
<dbReference type="PROSITE" id="PS51055">
    <property type="entry name" value="ITAM_1"/>
    <property type="match status" value="1"/>
</dbReference>
<feature type="chain" id="PRO_5044738150" evidence="13">
    <location>
        <begin position="22"/>
        <end position="168"/>
    </location>
</feature>
<dbReference type="PANTHER" id="PTHR10570:SF8">
    <property type="entry name" value="T-CELL SURFACE GLYCOPROTEIN CD3 GAMMA CHAIN"/>
    <property type="match status" value="1"/>
</dbReference>